<feature type="compositionally biased region" description="Low complexity" evidence="1">
    <location>
        <begin position="566"/>
        <end position="575"/>
    </location>
</feature>
<dbReference type="InterPro" id="IPR042099">
    <property type="entry name" value="ANL_N_sf"/>
</dbReference>
<dbReference type="Proteomes" id="UP000035763">
    <property type="component" value="Unassembled WGS sequence"/>
</dbReference>
<evidence type="ECO:0000256" key="1">
    <source>
        <dbReference type="SAM" id="MobiDB-lite"/>
    </source>
</evidence>
<dbReference type="Gene3D" id="3.40.50.12780">
    <property type="entry name" value="N-terminal domain of ligase-like"/>
    <property type="match status" value="1"/>
</dbReference>
<sequence>MGQVTHSRPGGGSLEFQGMTQGMQAMRGDAIETAGDRAGRNAGLGRRIWESTGAGLVRRGLLKGSARALTGVYGLYKVHPAVWRWTARNYHPQMEKLARLHAWMTCQFAYLDVPAYKEHLRHNDFQFKWFDLTSYPPTDKDGYVKKFTEEARCWEGHLDRVGTVVDESSGSSGTPFNWVRGKRELDTIHRNVAGFTTQVYPRRRLFVINAYSMGAWATGTNTGIAMAKIAMVKNTGPDLDKIVDTITHFGPTYNYLVTAYPPFLKDLRDKLDSVGFDWDSYKLYGMVGGEGMTEALRDYCEERFIRVLSGYGASDLTIGIGGESRLTVWLRDQIVRDEAFKEALLGEGESRIPMIFQYNPLETYLETNDKDELLCTLNSTTVLSPKLRYNIGDEAKLLTFPGLEALIAKRPDLESGFREAQSIDRMKLPILLLYGRADSTVSFMGANIYPQDVEYGLYEGNPRANEIEAFMLTLEETTDLDARPVVNIATREGVHLDDGSKAELGKACETGIVEHLMKVSRDFRQSVEEDPSSTQIAVRVHDFETGPFEGGQSKIKKVYIRKDQPADPAQAEAAS</sequence>
<evidence type="ECO:0000313" key="2">
    <source>
        <dbReference type="EMBL" id="CCH71787.1"/>
    </source>
</evidence>
<protein>
    <submittedName>
        <fullName evidence="2">Coenzyme F390 synthetase</fullName>
    </submittedName>
</protein>
<comment type="caution">
    <text evidence="2">The sequence shown here is derived from an EMBL/GenBank/DDBJ whole genome shotgun (WGS) entry which is preliminary data.</text>
</comment>
<dbReference type="AlphaFoldDB" id="W6JSX3"/>
<reference evidence="2 3" key="1">
    <citation type="journal article" date="2013" name="ISME J.">
        <title>A metabolic model for members of the genus Tetrasphaera involved in enhanced biological phosphorus removal.</title>
        <authorList>
            <person name="Kristiansen R."/>
            <person name="Nguyen H.T.T."/>
            <person name="Saunders A.M."/>
            <person name="Nielsen J.L."/>
            <person name="Wimmer R."/>
            <person name="Le V.Q."/>
            <person name="McIlroy S.J."/>
            <person name="Petrovski S."/>
            <person name="Seviour R.J."/>
            <person name="Calteau A."/>
            <person name="Nielsen K.L."/>
            <person name="Nielsen P.H."/>
        </authorList>
    </citation>
    <scope>NUCLEOTIDE SEQUENCE [LARGE SCALE GENOMIC DNA]</scope>
    <source>
        <strain evidence="2 3">Ben110</strain>
    </source>
</reference>
<dbReference type="SUPFAM" id="SSF56801">
    <property type="entry name" value="Acetyl-CoA synthetase-like"/>
    <property type="match status" value="1"/>
</dbReference>
<feature type="region of interest" description="Disordered" evidence="1">
    <location>
        <begin position="555"/>
        <end position="575"/>
    </location>
</feature>
<name>W6JSX3_9MICO</name>
<gene>
    <name evidence="2" type="ORF">BN11_1090008</name>
</gene>
<accession>W6JSX3</accession>
<evidence type="ECO:0000313" key="3">
    <source>
        <dbReference type="Proteomes" id="UP000035763"/>
    </source>
</evidence>
<keyword evidence="3" id="KW-1185">Reference proteome</keyword>
<dbReference type="EMBL" id="CAJA01000012">
    <property type="protein sequence ID" value="CCH71787.1"/>
    <property type="molecule type" value="Genomic_DNA"/>
</dbReference>
<dbReference type="PANTHER" id="PTHR43845">
    <property type="entry name" value="BLR5969 PROTEIN"/>
    <property type="match status" value="1"/>
</dbReference>
<dbReference type="PANTHER" id="PTHR43845:SF1">
    <property type="entry name" value="BLR5969 PROTEIN"/>
    <property type="match status" value="1"/>
</dbReference>
<dbReference type="STRING" id="1193182.BN11_1090008"/>
<organism evidence="2 3">
    <name type="scientific">Nostocoides australiense Ben110</name>
    <dbReference type="NCBI Taxonomy" id="1193182"/>
    <lineage>
        <taxon>Bacteria</taxon>
        <taxon>Bacillati</taxon>
        <taxon>Actinomycetota</taxon>
        <taxon>Actinomycetes</taxon>
        <taxon>Micrococcales</taxon>
        <taxon>Intrasporangiaceae</taxon>
        <taxon>Nostocoides</taxon>
    </lineage>
</organism>
<proteinExistence type="predicted"/>